<name>A0A699QER3_TANCI</name>
<evidence type="ECO:0000256" key="1">
    <source>
        <dbReference type="SAM" id="MobiDB-lite"/>
    </source>
</evidence>
<sequence>MTPFDYRLNPLYPIKECSTCEALYTTDYCCSVGILEDKIICDLDKTLDLSQRFPQNCPMCGHPVDGHYCQGCALLRKKFKEDVFTYCIKNGILQDSSKPSNDNPNIVNAPREPFVGNQDPGKNSSQSPPQINHHCCYGFGNPLE</sequence>
<dbReference type="AlphaFoldDB" id="A0A699QER3"/>
<organism evidence="2">
    <name type="scientific">Tanacetum cinerariifolium</name>
    <name type="common">Dalmatian daisy</name>
    <name type="synonym">Chrysanthemum cinerariifolium</name>
    <dbReference type="NCBI Taxonomy" id="118510"/>
    <lineage>
        <taxon>Eukaryota</taxon>
        <taxon>Viridiplantae</taxon>
        <taxon>Streptophyta</taxon>
        <taxon>Embryophyta</taxon>
        <taxon>Tracheophyta</taxon>
        <taxon>Spermatophyta</taxon>
        <taxon>Magnoliopsida</taxon>
        <taxon>eudicotyledons</taxon>
        <taxon>Gunneridae</taxon>
        <taxon>Pentapetalae</taxon>
        <taxon>asterids</taxon>
        <taxon>campanulids</taxon>
        <taxon>Asterales</taxon>
        <taxon>Asteraceae</taxon>
        <taxon>Asteroideae</taxon>
        <taxon>Anthemideae</taxon>
        <taxon>Anthemidinae</taxon>
        <taxon>Tanacetum</taxon>
    </lineage>
</organism>
<protein>
    <submittedName>
        <fullName evidence="2">Uncharacterized protein</fullName>
    </submittedName>
</protein>
<dbReference type="EMBL" id="BKCJ011002767">
    <property type="protein sequence ID" value="GFC64548.1"/>
    <property type="molecule type" value="Genomic_DNA"/>
</dbReference>
<reference evidence="2" key="1">
    <citation type="journal article" date="2019" name="Sci. Rep.">
        <title>Draft genome of Tanacetum cinerariifolium, the natural source of mosquito coil.</title>
        <authorList>
            <person name="Yamashiro T."/>
            <person name="Shiraishi A."/>
            <person name="Satake H."/>
            <person name="Nakayama K."/>
        </authorList>
    </citation>
    <scope>NUCLEOTIDE SEQUENCE</scope>
</reference>
<feature type="non-terminal residue" evidence="2">
    <location>
        <position position="144"/>
    </location>
</feature>
<gene>
    <name evidence="2" type="ORF">Tci_836518</name>
</gene>
<feature type="region of interest" description="Disordered" evidence="1">
    <location>
        <begin position="95"/>
        <end position="132"/>
    </location>
</feature>
<comment type="caution">
    <text evidence="2">The sequence shown here is derived from an EMBL/GenBank/DDBJ whole genome shotgun (WGS) entry which is preliminary data.</text>
</comment>
<feature type="compositionally biased region" description="Polar residues" evidence="1">
    <location>
        <begin position="95"/>
        <end position="106"/>
    </location>
</feature>
<accession>A0A699QER3</accession>
<proteinExistence type="predicted"/>
<feature type="compositionally biased region" description="Polar residues" evidence="1">
    <location>
        <begin position="120"/>
        <end position="130"/>
    </location>
</feature>
<evidence type="ECO:0000313" key="2">
    <source>
        <dbReference type="EMBL" id="GFC64548.1"/>
    </source>
</evidence>